<feature type="region of interest" description="Disordered" evidence="1">
    <location>
        <begin position="416"/>
        <end position="463"/>
    </location>
</feature>
<feature type="transmembrane region" description="Helical" evidence="2">
    <location>
        <begin position="69"/>
        <end position="88"/>
    </location>
</feature>
<keyword evidence="2" id="KW-0472">Membrane</keyword>
<evidence type="ECO:0000313" key="4">
    <source>
        <dbReference type="Proteomes" id="UP001244011"/>
    </source>
</evidence>
<feature type="transmembrane region" description="Helical" evidence="2">
    <location>
        <begin position="212"/>
        <end position="238"/>
    </location>
</feature>
<comment type="caution">
    <text evidence="3">The sequence shown here is derived from an EMBL/GenBank/DDBJ whole genome shotgun (WGS) entry which is preliminary data.</text>
</comment>
<keyword evidence="2" id="KW-1133">Transmembrane helix</keyword>
<dbReference type="Proteomes" id="UP001244011">
    <property type="component" value="Unassembled WGS sequence"/>
</dbReference>
<dbReference type="InterPro" id="IPR016833">
    <property type="entry name" value="Put_Na-Bile_cotransptr"/>
</dbReference>
<feature type="transmembrane region" description="Helical" evidence="2">
    <location>
        <begin position="100"/>
        <end position="124"/>
    </location>
</feature>
<keyword evidence="4" id="KW-1185">Reference proteome</keyword>
<dbReference type="EMBL" id="MU839014">
    <property type="protein sequence ID" value="KAK1765818.1"/>
    <property type="molecule type" value="Genomic_DNA"/>
</dbReference>
<reference evidence="3" key="1">
    <citation type="submission" date="2023-06" db="EMBL/GenBank/DDBJ databases">
        <title>Genome-scale phylogeny and comparative genomics of the fungal order Sordariales.</title>
        <authorList>
            <consortium name="Lawrence Berkeley National Laboratory"/>
            <person name="Hensen N."/>
            <person name="Bonometti L."/>
            <person name="Westerberg I."/>
            <person name="Brannstrom I.O."/>
            <person name="Guillou S."/>
            <person name="Cros-Aarteil S."/>
            <person name="Calhoun S."/>
            <person name="Haridas S."/>
            <person name="Kuo A."/>
            <person name="Mondo S."/>
            <person name="Pangilinan J."/>
            <person name="Riley R."/>
            <person name="Labutti K."/>
            <person name="Andreopoulos B."/>
            <person name="Lipzen A."/>
            <person name="Chen C."/>
            <person name="Yanf M."/>
            <person name="Daum C."/>
            <person name="Ng V."/>
            <person name="Clum A."/>
            <person name="Steindorff A."/>
            <person name="Ohm R."/>
            <person name="Martin F."/>
            <person name="Silar P."/>
            <person name="Natvig D."/>
            <person name="Lalanne C."/>
            <person name="Gautier V."/>
            <person name="Ament-Velasquez S.L."/>
            <person name="Kruys A."/>
            <person name="Hutchinson M.I."/>
            <person name="Powell A.J."/>
            <person name="Barry K."/>
            <person name="Miller A.N."/>
            <person name="Grigoriev I.V."/>
            <person name="Debuchy R."/>
            <person name="Gladieux P."/>
            <person name="Thoren M.H."/>
            <person name="Johannesson H."/>
        </authorList>
    </citation>
    <scope>NUCLEOTIDE SEQUENCE</scope>
    <source>
        <strain evidence="3">8032-3</strain>
    </source>
</reference>
<dbReference type="GeneID" id="85305285"/>
<keyword evidence="2" id="KW-0812">Transmembrane</keyword>
<feature type="transmembrane region" description="Helical" evidence="2">
    <location>
        <begin position="382"/>
        <end position="403"/>
    </location>
</feature>
<feature type="transmembrane region" description="Helical" evidence="2">
    <location>
        <begin position="348"/>
        <end position="370"/>
    </location>
</feature>
<dbReference type="PANTHER" id="PTHR18640">
    <property type="entry name" value="SOLUTE CARRIER FAMILY 10 MEMBER 7"/>
    <property type="match status" value="1"/>
</dbReference>
<dbReference type="PANTHER" id="PTHR18640:SF5">
    <property type="entry name" value="SODIUM_BILE ACID COTRANSPORTER 7"/>
    <property type="match status" value="1"/>
</dbReference>
<evidence type="ECO:0000256" key="1">
    <source>
        <dbReference type="SAM" id="MobiDB-lite"/>
    </source>
</evidence>
<feature type="transmembrane region" description="Helical" evidence="2">
    <location>
        <begin position="136"/>
        <end position="157"/>
    </location>
</feature>
<sequence length="463" mass="50504">MADDSCDDDQPRAQKGGEGKSNRFFSAVSKLLKFILAQWLVIGFGLSCLLAYFFPNVAAHGGIIKSEYTILYGAVAFIFLVSGLQLSHEKLLTNLANWRLHIIVQGVSFILIPVIQLVIIRIIIAAGDLHSGAIDVSILVGMVVVSCLPTTIASNVVMTRAAGGDDAAAIIEVVVGNTLGSFISPGLIYAFLPPQPVFDAWRPASPSTLNQMYAHVAMQLGLSVVLPLAAGQAIRWFWTEQVMWAIEKLYIAKVAAFFLITLVWTTFSGAFKTGALFLLPSGSVIFNVFINVATYMIFTVACFSIARPPPKVMEVVNRNVADSRLGRRLPAILRRMVTVKQMSKEQTVAICFCGAAKTTSLGIPLVSAMWKQADDLTRAYVQIPVLLYTIEQVFLAQMLVYFFKWYLRRDEKAAGADEETTARSSTTAPGSEPHISKEEGEGIGNFRESATEIDGGQNQKLHA</sequence>
<dbReference type="AlphaFoldDB" id="A0AAJ0BWL5"/>
<feature type="transmembrane region" description="Helical" evidence="2">
    <location>
        <begin position="250"/>
        <end position="271"/>
    </location>
</feature>
<dbReference type="Pfam" id="PF13593">
    <property type="entry name" value="SBF_like"/>
    <property type="match status" value="1"/>
</dbReference>
<evidence type="ECO:0000256" key="2">
    <source>
        <dbReference type="SAM" id="Phobius"/>
    </source>
</evidence>
<dbReference type="GO" id="GO:0005886">
    <property type="term" value="C:plasma membrane"/>
    <property type="evidence" value="ECO:0007669"/>
    <property type="project" value="TreeGrafter"/>
</dbReference>
<evidence type="ECO:0000313" key="3">
    <source>
        <dbReference type="EMBL" id="KAK1765818.1"/>
    </source>
</evidence>
<protein>
    <submittedName>
        <fullName evidence="3">Sodium/bile acid cotransporter</fullName>
    </submittedName>
</protein>
<organism evidence="3 4">
    <name type="scientific">Phialemonium atrogriseum</name>
    <dbReference type="NCBI Taxonomy" id="1093897"/>
    <lineage>
        <taxon>Eukaryota</taxon>
        <taxon>Fungi</taxon>
        <taxon>Dikarya</taxon>
        <taxon>Ascomycota</taxon>
        <taxon>Pezizomycotina</taxon>
        <taxon>Sordariomycetes</taxon>
        <taxon>Sordariomycetidae</taxon>
        <taxon>Cephalothecales</taxon>
        <taxon>Cephalothecaceae</taxon>
        <taxon>Phialemonium</taxon>
    </lineage>
</organism>
<proteinExistence type="predicted"/>
<dbReference type="Gene3D" id="1.20.1530.20">
    <property type="match status" value="1"/>
</dbReference>
<feature type="transmembrane region" description="Helical" evidence="2">
    <location>
        <begin position="31"/>
        <end position="54"/>
    </location>
</feature>
<accession>A0AAJ0BWL5</accession>
<feature type="transmembrane region" description="Helical" evidence="2">
    <location>
        <begin position="283"/>
        <end position="306"/>
    </location>
</feature>
<name>A0AAJ0BWL5_9PEZI</name>
<gene>
    <name evidence="3" type="ORF">QBC33DRAFT_138575</name>
</gene>
<dbReference type="InterPro" id="IPR038770">
    <property type="entry name" value="Na+/solute_symporter_sf"/>
</dbReference>
<dbReference type="RefSeq" id="XP_060282031.1">
    <property type="nucleotide sequence ID" value="XM_060422098.1"/>
</dbReference>